<feature type="transmembrane region" description="Helical" evidence="1">
    <location>
        <begin position="303"/>
        <end position="322"/>
    </location>
</feature>
<feature type="transmembrane region" description="Helical" evidence="1">
    <location>
        <begin position="153"/>
        <end position="178"/>
    </location>
</feature>
<evidence type="ECO:0000256" key="1">
    <source>
        <dbReference type="SAM" id="Phobius"/>
    </source>
</evidence>
<protein>
    <submittedName>
        <fullName evidence="2">Hypothetical membrane protein</fullName>
    </submittedName>
</protein>
<dbReference type="EMBL" id="CVLB01000003">
    <property type="protein sequence ID" value="CRF35567.1"/>
    <property type="molecule type" value="Genomic_DNA"/>
</dbReference>
<keyword evidence="1" id="KW-0812">Transmembrane</keyword>
<sequence>MNNKHLFFKIYLVFIVTLLISIMILSLLGKKERIGYLSEFKFDENHINKTLELNGFNVDKTKKIFTSNNVVDNEALTDYIFTNKSITNYSYGFRVKYYDKIFRNSDIYGVYIDTNKIIQNNYFIKEINIDENGSPFGNLVATKIIDFEKIDSIYYTLSIKPIIIIVFLFLYIFLAFFYYKFFLFEKIYKYIVCIILLMYIFLLLYVYRLNILYIKSLIIFGLEIIFIFYNCKNISKLNNINIVNKITILVSILSLIFVMHINIFIKINLNIKYNILFIYFNIFYIILGIFIIKKFNLINLKNIIYIIIFVLLFNINLSYNYLNLYNNSAKFMIFFIYSFILSSFFFVFYSYSEYKQMKIEKIFLVSFTIIGLSYMVLLPYLETPDEGNHFLRSYEISQGHLISDKNDKNYGGRTFESNIVNMTHRISSYNNLISNILKQNTVSSEMKFIEFPNTALYSFISYIPQSLGIALGNIFNLNYLKSAYLGRLFNFIFFVILTYLSIKYVPLKKISLYIIMFFPMVLQETISLAVDPIVIAASSLLIAICLNIKYRDKYITIKEIILLYILVIFISGSKITYLPICFILFIIPKTKFKNNKFIIILPIIILSILINFIWLKFSINYSNIKWTNTINEKEQIHFVFNNIFQYCIIFVNTILKEFFTNIKSMIGKDLSWFDISIPNASYYIFLFLLVIILVFDNKVYINELKIKLVLFFIILISIGLILSALYVSWTPVGNNIIIGIQGRYFLPILFYILILLSNRFLKLDFELIKNYIFIIIIMNNILVLNKIFITFYK</sequence>
<feature type="transmembrane region" description="Helical" evidence="1">
    <location>
        <begin position="271"/>
        <end position="291"/>
    </location>
</feature>
<feature type="transmembrane region" description="Helical" evidence="1">
    <location>
        <begin position="526"/>
        <end position="548"/>
    </location>
</feature>
<feature type="transmembrane region" description="Helical" evidence="1">
    <location>
        <begin position="597"/>
        <end position="615"/>
    </location>
</feature>
<feature type="transmembrane region" description="Helical" evidence="1">
    <location>
        <begin position="243"/>
        <end position="265"/>
    </location>
</feature>
<gene>
    <name evidence="2" type="ORF">BRSU_2740</name>
</gene>
<feature type="transmembrane region" description="Helical" evidence="1">
    <location>
        <begin position="7"/>
        <end position="28"/>
    </location>
</feature>
<feature type="transmembrane region" description="Helical" evidence="1">
    <location>
        <begin position="708"/>
        <end position="729"/>
    </location>
</feature>
<feature type="transmembrane region" description="Helical" evidence="1">
    <location>
        <begin position="488"/>
        <end position="506"/>
    </location>
</feature>
<accession>A0A0G4KAR8</accession>
<feature type="transmembrane region" description="Helical" evidence="1">
    <location>
        <begin position="636"/>
        <end position="655"/>
    </location>
</feature>
<feature type="transmembrane region" description="Helical" evidence="1">
    <location>
        <begin position="768"/>
        <end position="792"/>
    </location>
</feature>
<feature type="transmembrane region" description="Helical" evidence="1">
    <location>
        <begin position="675"/>
        <end position="696"/>
    </location>
</feature>
<feature type="transmembrane region" description="Helical" evidence="1">
    <location>
        <begin position="735"/>
        <end position="756"/>
    </location>
</feature>
<dbReference type="Proteomes" id="UP000043763">
    <property type="component" value="Unassembled WGS sequence"/>
</dbReference>
<reference evidence="3" key="1">
    <citation type="submission" date="2015-04" db="EMBL/GenBank/DDBJ databases">
        <authorList>
            <person name="Mushtaq Mamoona"/>
        </authorList>
    </citation>
    <scope>NUCLEOTIDE SEQUENCE [LARGE SCALE GENOMIC DNA]</scope>
    <source>
        <strain evidence="3">AN4859/03</strain>
    </source>
</reference>
<proteinExistence type="predicted"/>
<feature type="transmembrane region" description="Helical" evidence="1">
    <location>
        <begin position="213"/>
        <end position="231"/>
    </location>
</feature>
<dbReference type="AlphaFoldDB" id="A0A0G4KAR8"/>
<feature type="transmembrane region" description="Helical" evidence="1">
    <location>
        <begin position="560"/>
        <end position="585"/>
    </location>
</feature>
<organism evidence="2 3">
    <name type="scientific">Brachyspira suanatina</name>
    <dbReference type="NCBI Taxonomy" id="381802"/>
    <lineage>
        <taxon>Bacteria</taxon>
        <taxon>Pseudomonadati</taxon>
        <taxon>Spirochaetota</taxon>
        <taxon>Spirochaetia</taxon>
        <taxon>Brachyspirales</taxon>
        <taxon>Brachyspiraceae</taxon>
        <taxon>Brachyspira</taxon>
    </lineage>
</organism>
<evidence type="ECO:0000313" key="2">
    <source>
        <dbReference type="EMBL" id="CRF35567.1"/>
    </source>
</evidence>
<feature type="transmembrane region" description="Helical" evidence="1">
    <location>
        <begin position="190"/>
        <end position="207"/>
    </location>
</feature>
<name>A0A0G4KAR8_9SPIR</name>
<feature type="transmembrane region" description="Helical" evidence="1">
    <location>
        <begin position="328"/>
        <end position="350"/>
    </location>
</feature>
<keyword evidence="1" id="KW-1133">Transmembrane helix</keyword>
<keyword evidence="3" id="KW-1185">Reference proteome</keyword>
<feature type="transmembrane region" description="Helical" evidence="1">
    <location>
        <begin position="362"/>
        <end position="381"/>
    </location>
</feature>
<evidence type="ECO:0000313" key="3">
    <source>
        <dbReference type="Proteomes" id="UP000043763"/>
    </source>
</evidence>
<dbReference type="Pfam" id="PF09913">
    <property type="entry name" value="DUF2142"/>
    <property type="match status" value="1"/>
</dbReference>
<keyword evidence="1" id="KW-0472">Membrane</keyword>
<dbReference type="RefSeq" id="WP_048596100.1">
    <property type="nucleotide sequence ID" value="NZ_CVLB01000003.1"/>
</dbReference>
<dbReference type="InterPro" id="IPR018674">
    <property type="entry name" value="DUF2142_membrane"/>
</dbReference>
<dbReference type="OrthoDB" id="309050at2"/>
<feature type="transmembrane region" description="Helical" evidence="1">
    <location>
        <begin position="455"/>
        <end position="476"/>
    </location>
</feature>